<sequence>MRNETPITREMLAHYLELNRKKKEVESEIEQLKTAFNEYFDQSVGKNTKGEMVMREYKLQRQIRKTEKFQQEKTVQKLEELNLTELIQKRPDEGKIKSAIDLGLIKEEDLQDCRTVSSSQAIYVKLLDAK</sequence>
<dbReference type="EMBL" id="SLVV01000003">
    <property type="protein sequence ID" value="TCN26668.1"/>
    <property type="molecule type" value="Genomic_DNA"/>
</dbReference>
<accession>A0A4R2BHU6</accession>
<protein>
    <submittedName>
        <fullName evidence="2">Uncharacterized protein</fullName>
    </submittedName>
</protein>
<dbReference type="Proteomes" id="UP000295689">
    <property type="component" value="Unassembled WGS sequence"/>
</dbReference>
<feature type="coiled-coil region" evidence="1">
    <location>
        <begin position="15"/>
        <end position="42"/>
    </location>
</feature>
<dbReference type="RefSeq" id="WP_132003130.1">
    <property type="nucleotide sequence ID" value="NZ_JABUHM010000002.1"/>
</dbReference>
<evidence type="ECO:0000256" key="1">
    <source>
        <dbReference type="SAM" id="Coils"/>
    </source>
</evidence>
<gene>
    <name evidence="2" type="ORF">EV146_103191</name>
</gene>
<keyword evidence="3" id="KW-1185">Reference proteome</keyword>
<evidence type="ECO:0000313" key="2">
    <source>
        <dbReference type="EMBL" id="TCN26668.1"/>
    </source>
</evidence>
<dbReference type="AlphaFoldDB" id="A0A4R2BHU6"/>
<reference evidence="2 3" key="1">
    <citation type="journal article" date="2015" name="Stand. Genomic Sci.">
        <title>Genomic Encyclopedia of Bacterial and Archaeal Type Strains, Phase III: the genomes of soil and plant-associated and newly described type strains.</title>
        <authorList>
            <person name="Whitman W.B."/>
            <person name="Woyke T."/>
            <person name="Klenk H.P."/>
            <person name="Zhou Y."/>
            <person name="Lilburn T.G."/>
            <person name="Beck B.J."/>
            <person name="De Vos P."/>
            <person name="Vandamme P."/>
            <person name="Eisen J.A."/>
            <person name="Garrity G."/>
            <person name="Hugenholtz P."/>
            <person name="Kyrpides N.C."/>
        </authorList>
    </citation>
    <scope>NUCLEOTIDE SEQUENCE [LARGE SCALE GENOMIC DNA]</scope>
    <source>
        <strain evidence="2 3">CV53</strain>
    </source>
</reference>
<comment type="caution">
    <text evidence="2">The sequence shown here is derived from an EMBL/GenBank/DDBJ whole genome shotgun (WGS) entry which is preliminary data.</text>
</comment>
<keyword evidence="1" id="KW-0175">Coiled coil</keyword>
<evidence type="ECO:0000313" key="3">
    <source>
        <dbReference type="Proteomes" id="UP000295689"/>
    </source>
</evidence>
<organism evidence="2 3">
    <name type="scientific">Mesobacillus foraminis</name>
    <dbReference type="NCBI Taxonomy" id="279826"/>
    <lineage>
        <taxon>Bacteria</taxon>
        <taxon>Bacillati</taxon>
        <taxon>Bacillota</taxon>
        <taxon>Bacilli</taxon>
        <taxon>Bacillales</taxon>
        <taxon>Bacillaceae</taxon>
        <taxon>Mesobacillus</taxon>
    </lineage>
</organism>
<name>A0A4R2BHU6_9BACI</name>
<proteinExistence type="predicted"/>